<dbReference type="Proteomes" id="UP000275941">
    <property type="component" value="Unassembled WGS sequence"/>
</dbReference>
<name>A0A3N3FKJ0_ENTFL</name>
<dbReference type="EMBL" id="RKOR01000009">
    <property type="protein sequence ID" value="ROY51900.1"/>
    <property type="molecule type" value="Genomic_DNA"/>
</dbReference>
<dbReference type="AlphaFoldDB" id="A0A3N3FKJ0"/>
<accession>A0A3N3FKJ0</accession>
<dbReference type="EMBL" id="RKMZ01000005">
    <property type="protein sequence ID" value="ROX31970.1"/>
    <property type="molecule type" value="Genomic_DNA"/>
</dbReference>
<gene>
    <name evidence="1" type="ORF">EGW16_10435</name>
    <name evidence="2" type="ORF">EGW70_04685</name>
    <name evidence="3" type="ORF">EU507_06215</name>
</gene>
<dbReference type="Proteomes" id="UP000281488">
    <property type="component" value="Unassembled WGS sequence"/>
</dbReference>
<reference evidence="4 5" key="1">
    <citation type="submission" date="2018-10" db="EMBL/GenBank/DDBJ databases">
        <title>Genotypes and phenotypes of Enterococci isolated from broiler chickens.</title>
        <authorList>
            <person name="Muhammad A.R."/>
            <person name="Diarra M.S."/>
        </authorList>
    </citation>
    <scope>NUCLEOTIDE SEQUENCE [LARGE SCALE GENOMIC DNA]</scope>
    <source>
        <strain evidence="1 5">LIT2 A36'</strain>
        <strain evidence="2 4">P7 C A21</strain>
    </source>
</reference>
<evidence type="ECO:0000313" key="4">
    <source>
        <dbReference type="Proteomes" id="UP000275941"/>
    </source>
</evidence>
<evidence type="ECO:0000313" key="1">
    <source>
        <dbReference type="EMBL" id="ROX31970.1"/>
    </source>
</evidence>
<evidence type="ECO:0000313" key="5">
    <source>
        <dbReference type="Proteomes" id="UP000281488"/>
    </source>
</evidence>
<reference evidence="3 6" key="2">
    <citation type="submission" date="2019-02" db="EMBL/GenBank/DDBJ databases">
        <title>From farm to fork: dissemination of Tn554::fexA-optrA in linezolid-resistant Enterococcus faecalis clones from chicken feces and meat in Tunisia.</title>
        <authorList>
            <person name="Tedim A.P."/>
            <person name="Elghaieb H."/>
            <person name="Abbassi M.S."/>
            <person name="Novais C."/>
            <person name="Hassen A."/>
            <person name="Peixe L."/>
            <person name="Freitas A.R."/>
        </authorList>
    </citation>
    <scope>NUCLEOTIDE SEQUENCE [LARGE SCALE GENOMIC DNA]</scope>
    <source>
        <strain evidence="3 6">728T</strain>
    </source>
</reference>
<organism evidence="2 4">
    <name type="scientific">Enterococcus faecalis</name>
    <name type="common">Streptococcus faecalis</name>
    <dbReference type="NCBI Taxonomy" id="1351"/>
    <lineage>
        <taxon>Bacteria</taxon>
        <taxon>Bacillati</taxon>
        <taxon>Bacillota</taxon>
        <taxon>Bacilli</taxon>
        <taxon>Lactobacillales</taxon>
        <taxon>Enterococcaceae</taxon>
        <taxon>Enterococcus</taxon>
    </lineage>
</organism>
<dbReference type="EMBL" id="SEWT01000003">
    <property type="protein sequence ID" value="RYU33734.1"/>
    <property type="molecule type" value="Genomic_DNA"/>
</dbReference>
<proteinExistence type="predicted"/>
<evidence type="ECO:0000313" key="6">
    <source>
        <dbReference type="Proteomes" id="UP000292223"/>
    </source>
</evidence>
<protein>
    <submittedName>
        <fullName evidence="2">Uncharacterized protein</fullName>
    </submittedName>
</protein>
<evidence type="ECO:0000313" key="2">
    <source>
        <dbReference type="EMBL" id="ROY51900.1"/>
    </source>
</evidence>
<comment type="caution">
    <text evidence="2">The sequence shown here is derived from an EMBL/GenBank/DDBJ whole genome shotgun (WGS) entry which is preliminary data.</text>
</comment>
<dbReference type="Proteomes" id="UP000292223">
    <property type="component" value="Unassembled WGS sequence"/>
</dbReference>
<evidence type="ECO:0000313" key="3">
    <source>
        <dbReference type="EMBL" id="RYU33734.1"/>
    </source>
</evidence>
<sequence>MLHDTYPVFFNFWRPSRYCSSSNHYVLRDSQHLEGLRYAEHLCEKVNFGLFPKDLHQVGTMISSVHASQ</sequence>